<gene>
    <name evidence="6" type="ORF">L6773_16525</name>
</gene>
<dbReference type="Pfam" id="PF00160">
    <property type="entry name" value="Pro_isomerase"/>
    <property type="match status" value="1"/>
</dbReference>
<evidence type="ECO:0000313" key="6">
    <source>
        <dbReference type="EMBL" id="MCG2590184.1"/>
    </source>
</evidence>
<evidence type="ECO:0000256" key="4">
    <source>
        <dbReference type="ARBA" id="ARBA00023235"/>
    </source>
</evidence>
<reference evidence="6" key="1">
    <citation type="submission" date="2022-01" db="EMBL/GenBank/DDBJ databases">
        <authorList>
            <person name="Wang Y."/>
        </authorList>
    </citation>
    <scope>NUCLEOTIDE SEQUENCE</scope>
    <source>
        <strain evidence="6">WB101</strain>
    </source>
</reference>
<dbReference type="InterPro" id="IPR020892">
    <property type="entry name" value="Cyclophilin-type_PPIase_CS"/>
</dbReference>
<comment type="similarity">
    <text evidence="1">Belongs to the cyclophilin-type PPIase family.</text>
</comment>
<evidence type="ECO:0000313" key="7">
    <source>
        <dbReference type="Proteomes" id="UP001165366"/>
    </source>
</evidence>
<keyword evidence="4 6" id="KW-0413">Isomerase</keyword>
<accession>A0ABS9KH50</accession>
<dbReference type="PROSITE" id="PS50072">
    <property type="entry name" value="CSA_PPIASE_2"/>
    <property type="match status" value="1"/>
</dbReference>
<dbReference type="PANTHER" id="PTHR45625:SF4">
    <property type="entry name" value="PEPTIDYLPROLYL ISOMERASE DOMAIN AND WD REPEAT-CONTAINING PROTEIN 1"/>
    <property type="match status" value="1"/>
</dbReference>
<dbReference type="Gene3D" id="2.40.100.10">
    <property type="entry name" value="Cyclophilin-like"/>
    <property type="match status" value="1"/>
</dbReference>
<dbReference type="PROSITE" id="PS00170">
    <property type="entry name" value="CSA_PPIASE_1"/>
    <property type="match status" value="1"/>
</dbReference>
<dbReference type="SUPFAM" id="SSF50891">
    <property type="entry name" value="Cyclophilin-like"/>
    <property type="match status" value="1"/>
</dbReference>
<feature type="domain" description="PPIase cyclophilin-type" evidence="5">
    <location>
        <begin position="515"/>
        <end position="637"/>
    </location>
</feature>
<dbReference type="InterPro" id="IPR044666">
    <property type="entry name" value="Cyclophilin_A-like"/>
</dbReference>
<keyword evidence="3" id="KW-0697">Rotamase</keyword>
<comment type="caution">
    <text evidence="6">The sequence shown here is derived from an EMBL/GenBank/DDBJ whole genome shotgun (WGS) entry which is preliminary data.</text>
</comment>
<sequence length="650" mass="75044">MNFFFHQRYKGFFFLLFLVPFFSCTKQAEQDRKPIILTEYPNLANETLERDYDGLRAFANYENEQIRSLAWNGIRKSEAKDLQSFVNYAVQQDDSLIWYSISSHLLNKAQVDSIGQHFENGWIKSEAVCEVFFKHGTINTLDILLGKPELLLQNEVCAKSVGGIVAGVQVEDSSKKKIIELAFHSEDETIWRNLLYGFYRSELNRPNPESELHVYFNELLDERDGFFSYEMDQYVTRILGKVGFLHVMERRSDRELNQAVQLSNELARNIAKFEHSALNHRHIKRLLNHTIDNVVAQSLQAFQEFDSIPEQLLDMIEFEIAPITRDAEVFAEALTVLVTNERDIEGYRNKLDFMDSENEYLKQKILPLYAEIESDEQYLDRLQSEIRDGGIGGLRATEALMNYFTEHSQNQDAADEVRSLTLHALEEGDRSVISTIGPLLNSTVLFDEDSFEWMFNQYQDFVEMSEWENEEVLEEVLSNRFPDQFEALEISEKPFRIPNWERLYEMGTNPFWVLETEKGTIEIQLDPLAAPFTVSSIDSLTRTGVYDGVPFHRVVRNFVIQGGDIERKDGYGGLEYRIPTEPSFKSFERGMVGIASAGTDTEGSQFFIMLNWSPHLDGNYTIFGKVTKGTDVADRIQMGDKLIEASIYSR</sequence>
<dbReference type="InterPro" id="IPR029000">
    <property type="entry name" value="Cyclophilin-like_dom_sf"/>
</dbReference>
<dbReference type="InterPro" id="IPR002130">
    <property type="entry name" value="Cyclophilin-type_PPIase_dom"/>
</dbReference>
<dbReference type="GO" id="GO:0016853">
    <property type="term" value="F:isomerase activity"/>
    <property type="evidence" value="ECO:0007669"/>
    <property type="project" value="UniProtKB-KW"/>
</dbReference>
<name>A0ABS9KH50_9BACT</name>
<evidence type="ECO:0000256" key="2">
    <source>
        <dbReference type="ARBA" id="ARBA00013194"/>
    </source>
</evidence>
<reference evidence="6" key="2">
    <citation type="submission" date="2024-05" db="EMBL/GenBank/DDBJ databases">
        <title>Rhodohalobacter halophilus gen. nov., sp. nov., a moderately halophilic member of the family Balneolaceae.</title>
        <authorList>
            <person name="Xia J."/>
        </authorList>
    </citation>
    <scope>NUCLEOTIDE SEQUENCE</scope>
    <source>
        <strain evidence="6">WB101</strain>
    </source>
</reference>
<dbReference type="PANTHER" id="PTHR45625">
    <property type="entry name" value="PEPTIDYL-PROLYL CIS-TRANS ISOMERASE-RELATED"/>
    <property type="match status" value="1"/>
</dbReference>
<dbReference type="CDD" id="cd00317">
    <property type="entry name" value="cyclophilin"/>
    <property type="match status" value="1"/>
</dbReference>
<evidence type="ECO:0000256" key="1">
    <source>
        <dbReference type="ARBA" id="ARBA00007365"/>
    </source>
</evidence>
<proteinExistence type="inferred from homology"/>
<dbReference type="Proteomes" id="UP001165366">
    <property type="component" value="Unassembled WGS sequence"/>
</dbReference>
<dbReference type="EMBL" id="JAKLWS010000027">
    <property type="protein sequence ID" value="MCG2590184.1"/>
    <property type="molecule type" value="Genomic_DNA"/>
</dbReference>
<organism evidence="6 7">
    <name type="scientific">Rhodohalobacter sulfatireducens</name>
    <dbReference type="NCBI Taxonomy" id="2911366"/>
    <lineage>
        <taxon>Bacteria</taxon>
        <taxon>Pseudomonadati</taxon>
        <taxon>Balneolota</taxon>
        <taxon>Balneolia</taxon>
        <taxon>Balneolales</taxon>
        <taxon>Balneolaceae</taxon>
        <taxon>Rhodohalobacter</taxon>
    </lineage>
</organism>
<evidence type="ECO:0000256" key="3">
    <source>
        <dbReference type="ARBA" id="ARBA00023110"/>
    </source>
</evidence>
<dbReference type="RefSeq" id="WP_237855542.1">
    <property type="nucleotide sequence ID" value="NZ_JAKLWS010000027.1"/>
</dbReference>
<keyword evidence="7" id="KW-1185">Reference proteome</keyword>
<dbReference type="PRINTS" id="PR00153">
    <property type="entry name" value="CSAPPISMRASE"/>
</dbReference>
<protein>
    <recommendedName>
        <fullName evidence="2">peptidylprolyl isomerase</fullName>
        <ecNumber evidence="2">5.2.1.8</ecNumber>
    </recommendedName>
</protein>
<dbReference type="EC" id="5.2.1.8" evidence="2"/>
<evidence type="ECO:0000259" key="5">
    <source>
        <dbReference type="PROSITE" id="PS50072"/>
    </source>
</evidence>